<comment type="subcellular location">
    <subcellularLocation>
        <location evidence="1">Secreted</location>
    </subcellularLocation>
</comment>
<keyword evidence="4" id="KW-0732">Signal</keyword>
<gene>
    <name evidence="5" type="ORF">CLUMA_CG012729</name>
</gene>
<dbReference type="GO" id="GO:0005576">
    <property type="term" value="C:extracellular region"/>
    <property type="evidence" value="ECO:0007669"/>
    <property type="project" value="UniProtKB-SubCell"/>
</dbReference>
<evidence type="ECO:0000256" key="1">
    <source>
        <dbReference type="ARBA" id="ARBA00004613"/>
    </source>
</evidence>
<dbReference type="InterPro" id="IPR017996">
    <property type="entry name" value="MRJP/yellow-related"/>
</dbReference>
<evidence type="ECO:0000256" key="3">
    <source>
        <dbReference type="ARBA" id="ARBA00022525"/>
    </source>
</evidence>
<dbReference type="Proteomes" id="UP000183832">
    <property type="component" value="Unassembled WGS sequence"/>
</dbReference>
<evidence type="ECO:0000256" key="4">
    <source>
        <dbReference type="ARBA" id="ARBA00022729"/>
    </source>
</evidence>
<evidence type="ECO:0000313" key="5">
    <source>
        <dbReference type="EMBL" id="CRK99422.1"/>
    </source>
</evidence>
<dbReference type="Pfam" id="PF03022">
    <property type="entry name" value="MRJP"/>
    <property type="match status" value="1"/>
</dbReference>
<protein>
    <submittedName>
        <fullName evidence="5">CLUMA_CG012729, isoform A</fullName>
    </submittedName>
</protein>
<organism evidence="5 6">
    <name type="scientific">Clunio marinus</name>
    <dbReference type="NCBI Taxonomy" id="568069"/>
    <lineage>
        <taxon>Eukaryota</taxon>
        <taxon>Metazoa</taxon>
        <taxon>Ecdysozoa</taxon>
        <taxon>Arthropoda</taxon>
        <taxon>Hexapoda</taxon>
        <taxon>Insecta</taxon>
        <taxon>Pterygota</taxon>
        <taxon>Neoptera</taxon>
        <taxon>Endopterygota</taxon>
        <taxon>Diptera</taxon>
        <taxon>Nematocera</taxon>
        <taxon>Chironomoidea</taxon>
        <taxon>Chironomidae</taxon>
        <taxon>Clunio</taxon>
    </lineage>
</organism>
<evidence type="ECO:0000313" key="6">
    <source>
        <dbReference type="Proteomes" id="UP000183832"/>
    </source>
</evidence>
<dbReference type="EMBL" id="CVRI01000050">
    <property type="protein sequence ID" value="CRK99422.1"/>
    <property type="molecule type" value="Genomic_DNA"/>
</dbReference>
<reference evidence="5 6" key="1">
    <citation type="submission" date="2015-04" db="EMBL/GenBank/DDBJ databases">
        <authorList>
            <person name="Syromyatnikov M.Y."/>
            <person name="Popov V.N."/>
        </authorList>
    </citation>
    <scope>NUCLEOTIDE SEQUENCE [LARGE SCALE GENOMIC DNA]</scope>
</reference>
<evidence type="ECO:0000256" key="2">
    <source>
        <dbReference type="ARBA" id="ARBA00009127"/>
    </source>
</evidence>
<keyword evidence="6" id="KW-1185">Reference proteome</keyword>
<dbReference type="Gene3D" id="2.120.10.30">
    <property type="entry name" value="TolB, C-terminal domain"/>
    <property type="match status" value="1"/>
</dbReference>
<sequence>MFVKDEEKWNDGFTGKLNKHQIPPILVLDLNTNQLIGRFEIPVNQYDEIVPERCDEAFTYILDMYAYGTIIYDFKQARTLSVVRNYILCF</sequence>
<keyword evidence="3" id="KW-0964">Secreted</keyword>
<dbReference type="AlphaFoldDB" id="A0A1J1IK24"/>
<dbReference type="InterPro" id="IPR011042">
    <property type="entry name" value="6-blade_b-propeller_TolB-like"/>
</dbReference>
<name>A0A1J1IK24_9DIPT</name>
<accession>A0A1J1IK24</accession>
<proteinExistence type="inferred from homology"/>
<comment type="similarity">
    <text evidence="2">Belongs to the major royal jelly protein family.</text>
</comment>